<dbReference type="STRING" id="404380.Gbem_3485"/>
<sequence length="33" mass="3856">MQSSATPVSAERAPLKELVRVALMEWKERRETR</sequence>
<reference evidence="1 2" key="1">
    <citation type="submission" date="2008-07" db="EMBL/GenBank/DDBJ databases">
        <title>Complete sequence of Geobacter bemidjiensis BEM.</title>
        <authorList>
            <consortium name="US DOE Joint Genome Institute"/>
            <person name="Lucas S."/>
            <person name="Copeland A."/>
            <person name="Lapidus A."/>
            <person name="Glavina del Rio T."/>
            <person name="Dalin E."/>
            <person name="Tice H."/>
            <person name="Bruce D."/>
            <person name="Goodwin L."/>
            <person name="Pitluck S."/>
            <person name="Kiss H."/>
            <person name="Brettin T."/>
            <person name="Detter J.C."/>
            <person name="Han C."/>
            <person name="Kuske C.R."/>
            <person name="Schmutz J."/>
            <person name="Larimer F."/>
            <person name="Land M."/>
            <person name="Hauser L."/>
            <person name="Kyrpides N."/>
            <person name="Lykidis A."/>
            <person name="Lovley D."/>
            <person name="Richardson P."/>
        </authorList>
    </citation>
    <scope>NUCLEOTIDE SEQUENCE [LARGE SCALE GENOMIC DNA]</scope>
    <source>
        <strain evidence="2">ATCC BAA-1014 / DSM 16622 / JCM 12645 / Bem</strain>
    </source>
</reference>
<protein>
    <submittedName>
        <fullName evidence="1">Uncharacterized protein</fullName>
    </submittedName>
</protein>
<dbReference type="HOGENOM" id="CLU_3382045_0_0_7"/>
<gene>
    <name evidence="1" type="ordered locus">Gbem_3485</name>
</gene>
<reference evidence="1 2" key="2">
    <citation type="journal article" date="2010" name="BMC Genomics">
        <title>The genome of Geobacter bemidjiensis, exemplar for the subsurface clade of Geobacter species that predominate in Fe(III)-reducing subsurface environments.</title>
        <authorList>
            <person name="Aklujkar M."/>
            <person name="Young N.D."/>
            <person name="Holmes D."/>
            <person name="Chavan M."/>
            <person name="Risso C."/>
            <person name="Kiss H.E."/>
            <person name="Han C.S."/>
            <person name="Land M.L."/>
            <person name="Lovley D.R."/>
        </authorList>
    </citation>
    <scope>NUCLEOTIDE SEQUENCE [LARGE SCALE GENOMIC DNA]</scope>
    <source>
        <strain evidence="2">ATCC BAA-1014 / DSM 16622 / JCM 12645 / Bem</strain>
    </source>
</reference>
<evidence type="ECO:0000313" key="2">
    <source>
        <dbReference type="Proteomes" id="UP000008825"/>
    </source>
</evidence>
<dbReference type="Proteomes" id="UP000008825">
    <property type="component" value="Chromosome"/>
</dbReference>
<dbReference type="EMBL" id="CP001124">
    <property type="protein sequence ID" value="ACH40478.1"/>
    <property type="molecule type" value="Genomic_DNA"/>
</dbReference>
<name>B5EC22_CITBB</name>
<accession>B5EC22</accession>
<evidence type="ECO:0000313" key="1">
    <source>
        <dbReference type="EMBL" id="ACH40478.1"/>
    </source>
</evidence>
<organism evidence="1 2">
    <name type="scientific">Citrifermentans bemidjiense (strain ATCC BAA-1014 / DSM 16622 / JCM 12645 / Bem)</name>
    <name type="common">Geobacter bemidjiensis</name>
    <dbReference type="NCBI Taxonomy" id="404380"/>
    <lineage>
        <taxon>Bacteria</taxon>
        <taxon>Pseudomonadati</taxon>
        <taxon>Thermodesulfobacteriota</taxon>
        <taxon>Desulfuromonadia</taxon>
        <taxon>Geobacterales</taxon>
        <taxon>Geobacteraceae</taxon>
        <taxon>Citrifermentans</taxon>
    </lineage>
</organism>
<keyword evidence="2" id="KW-1185">Reference proteome</keyword>
<dbReference type="KEGG" id="gbm:Gbem_3485"/>
<dbReference type="AlphaFoldDB" id="B5EC22"/>
<proteinExistence type="predicted"/>